<keyword evidence="3" id="KW-1185">Reference proteome</keyword>
<feature type="transmembrane region" description="Helical" evidence="1">
    <location>
        <begin position="45"/>
        <end position="78"/>
    </location>
</feature>
<feature type="transmembrane region" description="Helical" evidence="1">
    <location>
        <begin position="17"/>
        <end position="38"/>
    </location>
</feature>
<keyword evidence="1" id="KW-0812">Transmembrane</keyword>
<gene>
    <name evidence="2" type="ORF">GCM10017586_04810</name>
</gene>
<evidence type="ECO:0000313" key="3">
    <source>
        <dbReference type="Proteomes" id="UP001142317"/>
    </source>
</evidence>
<keyword evidence="1" id="KW-0472">Membrane</keyword>
<proteinExistence type="predicted"/>
<dbReference type="EMBL" id="BSEO01000001">
    <property type="protein sequence ID" value="GLJ78799.1"/>
    <property type="molecule type" value="Genomic_DNA"/>
</dbReference>
<name>A0A9W6HE20_9MICO</name>
<comment type="caution">
    <text evidence="2">The sequence shown here is derived from an EMBL/GenBank/DDBJ whole genome shotgun (WGS) entry which is preliminary data.</text>
</comment>
<evidence type="ECO:0000256" key="1">
    <source>
        <dbReference type="SAM" id="Phobius"/>
    </source>
</evidence>
<sequence length="88" mass="8469">MVAVFHAPQGLGAGGMFALPVIPLAPLAAAVALAAGAVGVTRRDAVAIAFAGAGLVSSALAMAVVAVLGGYGILAYLWDAIVTPGSRP</sequence>
<dbReference type="Proteomes" id="UP001142317">
    <property type="component" value="Unassembled WGS sequence"/>
</dbReference>
<reference evidence="2" key="1">
    <citation type="journal article" date="2014" name="Int. J. Syst. Evol. Microbiol.">
        <title>Complete genome sequence of Corynebacterium casei LMG S-19264T (=DSM 44701T), isolated from a smear-ripened cheese.</title>
        <authorList>
            <consortium name="US DOE Joint Genome Institute (JGI-PGF)"/>
            <person name="Walter F."/>
            <person name="Albersmeier A."/>
            <person name="Kalinowski J."/>
            <person name="Ruckert C."/>
        </authorList>
    </citation>
    <scope>NUCLEOTIDE SEQUENCE</scope>
    <source>
        <strain evidence="2">VKM Ac-1447</strain>
    </source>
</reference>
<reference evidence="2" key="2">
    <citation type="submission" date="2023-01" db="EMBL/GenBank/DDBJ databases">
        <authorList>
            <person name="Sun Q."/>
            <person name="Evtushenko L."/>
        </authorList>
    </citation>
    <scope>NUCLEOTIDE SEQUENCE</scope>
    <source>
        <strain evidence="2">VKM Ac-1447</strain>
    </source>
</reference>
<organism evidence="2 3">
    <name type="scientific">Microbacterium imperiale</name>
    <dbReference type="NCBI Taxonomy" id="33884"/>
    <lineage>
        <taxon>Bacteria</taxon>
        <taxon>Bacillati</taxon>
        <taxon>Actinomycetota</taxon>
        <taxon>Actinomycetes</taxon>
        <taxon>Micrococcales</taxon>
        <taxon>Microbacteriaceae</taxon>
        <taxon>Microbacterium</taxon>
    </lineage>
</organism>
<protein>
    <submittedName>
        <fullName evidence="2">Uncharacterized protein</fullName>
    </submittedName>
</protein>
<evidence type="ECO:0000313" key="2">
    <source>
        <dbReference type="EMBL" id="GLJ78799.1"/>
    </source>
</evidence>
<dbReference type="AlphaFoldDB" id="A0A9W6HE20"/>
<keyword evidence="1" id="KW-1133">Transmembrane helix</keyword>
<accession>A0A9W6HE20</accession>